<evidence type="ECO:0000313" key="1">
    <source>
        <dbReference type="EMBL" id="WLR43699.1"/>
    </source>
</evidence>
<name>A0ABY9JWC8_9BACI</name>
<reference evidence="1 2" key="1">
    <citation type="submission" date="2023-06" db="EMBL/GenBank/DDBJ databases">
        <title>Five Gram-positive bacteria isolated from mangrove sediments in Shenzhen, Guangdong, China.</title>
        <authorList>
            <person name="Yu S."/>
            <person name="Zheng W."/>
            <person name="Huang Y."/>
        </authorList>
    </citation>
    <scope>NUCLEOTIDE SEQUENCE [LARGE SCALE GENOMIC DNA]</scope>
    <source>
        <strain evidence="1 2">SaN35-3</strain>
    </source>
</reference>
<sequence length="52" mass="6053">MNQKMRVVLLMSQLEGKLTKIDHCLANKSSNRIDLLHVYVFERHSSFSAHLL</sequence>
<accession>A0ABY9JWC8</accession>
<protein>
    <submittedName>
        <fullName evidence="1">Uncharacterized protein</fullName>
    </submittedName>
</protein>
<keyword evidence="2" id="KW-1185">Reference proteome</keyword>
<dbReference type="Proteomes" id="UP001197974">
    <property type="component" value="Chromosome"/>
</dbReference>
<evidence type="ECO:0000313" key="2">
    <source>
        <dbReference type="Proteomes" id="UP001197974"/>
    </source>
</evidence>
<gene>
    <name evidence="1" type="ORF">LC087_06050</name>
</gene>
<organism evidence="1 2">
    <name type="scientific">Bacillus carboniphilus</name>
    <dbReference type="NCBI Taxonomy" id="86663"/>
    <lineage>
        <taxon>Bacteria</taxon>
        <taxon>Bacillati</taxon>
        <taxon>Bacillota</taxon>
        <taxon>Bacilli</taxon>
        <taxon>Bacillales</taxon>
        <taxon>Bacillaceae</taxon>
        <taxon>Bacillus</taxon>
    </lineage>
</organism>
<proteinExistence type="predicted"/>
<dbReference type="RefSeq" id="WP_226538509.1">
    <property type="nucleotide sequence ID" value="NZ_CP129013.1"/>
</dbReference>
<dbReference type="EMBL" id="CP129013">
    <property type="protein sequence ID" value="WLR43699.1"/>
    <property type="molecule type" value="Genomic_DNA"/>
</dbReference>